<feature type="domain" description="STING ligand-binding" evidence="5">
    <location>
        <begin position="122"/>
        <end position="306"/>
    </location>
</feature>
<evidence type="ECO:0000259" key="5">
    <source>
        <dbReference type="Pfam" id="PF15009"/>
    </source>
</evidence>
<dbReference type="KEGG" id="dgr:6561109"/>
<dbReference type="GO" id="GO:0005789">
    <property type="term" value="C:endoplasmic reticulum membrane"/>
    <property type="evidence" value="ECO:0007669"/>
    <property type="project" value="EnsemblMetazoa"/>
</dbReference>
<dbReference type="InterPro" id="IPR038623">
    <property type="entry name" value="STING_C_sf"/>
</dbReference>
<evidence type="ECO:0000313" key="7">
    <source>
        <dbReference type="EMBL" id="EDW01242.1"/>
    </source>
</evidence>
<dbReference type="STRING" id="7222.B4J8A5"/>
<evidence type="ECO:0000313" key="9">
    <source>
        <dbReference type="Proteomes" id="UP000001070"/>
    </source>
</evidence>
<sequence>MLGKYIDTCVRILIVIFVADFMQRLSYALAEYFLYGNHYLLEERLLTILRRAFTYNSKTICLTFGIMFLGFARFGRTGNLNQLLPSCSDFAYMPLYWIYIYAQMSQSSLSYAHWIRDAHGLDYAAGMASNYFHGYLKLSLPARNGEGLQQRMTDYEDSQNVKFGLRRLIILVPDEMFVKGLIDSPLFEKAKPLETHFINRAGVNRPFKHDVYRLNRKINNTSYYFAIEGATPMLSFFDAMHHQLSATWQMQEMKREIWLKFCKHLKGLLSTWPETRNEVELIFYSAHNSNGEHVDEAEVIINHVFKDKVIY</sequence>
<dbReference type="PANTHER" id="PTHR34339:SF1">
    <property type="entry name" value="STIMULATOR OF INTERFERON GENES PROTEIN"/>
    <property type="match status" value="1"/>
</dbReference>
<dbReference type="GO" id="GO:0035438">
    <property type="term" value="F:cyclic-di-GMP binding"/>
    <property type="evidence" value="ECO:0007669"/>
    <property type="project" value="EnsemblMetazoa"/>
</dbReference>
<dbReference type="Proteomes" id="UP000001070">
    <property type="component" value="Unassembled WGS sequence"/>
</dbReference>
<dbReference type="GO" id="GO:0140896">
    <property type="term" value="P:cGAS/STING signaling pathway"/>
    <property type="evidence" value="ECO:0007669"/>
    <property type="project" value="EnsemblMetazoa"/>
</dbReference>
<evidence type="ECO:0000256" key="4">
    <source>
        <dbReference type="ARBA" id="ARBA00023136"/>
    </source>
</evidence>
<keyword evidence="9" id="KW-1185">Reference proteome</keyword>
<dbReference type="InterPro" id="IPR055432">
    <property type="entry name" value="STING_LBD"/>
</dbReference>
<dbReference type="GO" id="GO:0002807">
    <property type="term" value="P:positive regulation of antimicrobial peptide biosynthetic process"/>
    <property type="evidence" value="ECO:0007669"/>
    <property type="project" value="EnsemblMetazoa"/>
</dbReference>
<dbReference type="AlphaFoldDB" id="B4J8A5"/>
<dbReference type="eggNOG" id="ENOG502R15M">
    <property type="taxonomic scope" value="Eukaryota"/>
</dbReference>
<dbReference type="Gene3D" id="3.40.50.12100">
    <property type="entry name" value="Stimulator of interferon genes protein"/>
    <property type="match status" value="1"/>
</dbReference>
<protein>
    <submittedName>
        <fullName evidence="7">GH20561</fullName>
    </submittedName>
    <submittedName>
        <fullName evidence="8">GH23281</fullName>
    </submittedName>
</protein>
<dbReference type="FunCoup" id="B4J8A5">
    <property type="interactions" value="312"/>
</dbReference>
<evidence type="ECO:0000313" key="8">
    <source>
        <dbReference type="EMBL" id="EDW04563.1"/>
    </source>
</evidence>
<dbReference type="HOGENOM" id="CLU_076442_0_0_1"/>
<evidence type="ECO:0000256" key="1">
    <source>
        <dbReference type="ARBA" id="ARBA00004141"/>
    </source>
</evidence>
<organism evidence="9">
    <name type="scientific">Drosophila grimshawi</name>
    <name type="common">Hawaiian fruit fly</name>
    <name type="synonym">Idiomyia grimshawi</name>
    <dbReference type="NCBI Taxonomy" id="7222"/>
    <lineage>
        <taxon>Eukaryota</taxon>
        <taxon>Metazoa</taxon>
        <taxon>Ecdysozoa</taxon>
        <taxon>Arthropoda</taxon>
        <taxon>Hexapoda</taxon>
        <taxon>Insecta</taxon>
        <taxon>Pterygota</taxon>
        <taxon>Neoptera</taxon>
        <taxon>Endopterygota</taxon>
        <taxon>Diptera</taxon>
        <taxon>Brachycera</taxon>
        <taxon>Muscomorpha</taxon>
        <taxon>Ephydroidea</taxon>
        <taxon>Drosophilidae</taxon>
        <taxon>Drosophila</taxon>
        <taxon>Hawaiian Drosophila</taxon>
    </lineage>
</organism>
<keyword evidence="2" id="KW-0812">Transmembrane</keyword>
<reference evidence="7" key="3">
    <citation type="submission" date="2008-06" db="EMBL/GenBank/DDBJ databases">
        <authorList>
            <consortium name="FlyBase"/>
        </authorList>
    </citation>
    <scope>NUCLEOTIDE SEQUENCE</scope>
    <source>
        <strain evidence="7">TSC#15287-2541.00</strain>
    </source>
</reference>
<dbReference type="GO" id="GO:0061709">
    <property type="term" value="P:reticulophagy"/>
    <property type="evidence" value="ECO:0007669"/>
    <property type="project" value="TreeGrafter"/>
</dbReference>
<dbReference type="GO" id="GO:0140704">
    <property type="term" value="F:3',2'-cyclic GMP-AMP binding"/>
    <property type="evidence" value="ECO:0007669"/>
    <property type="project" value="EnsemblMetazoa"/>
</dbReference>
<dbReference type="InParanoid" id="B4J8A5"/>
<dbReference type="GO" id="GO:0140460">
    <property type="term" value="P:response to Gram-negative bacterium"/>
    <property type="evidence" value="ECO:0007669"/>
    <property type="project" value="EnsemblMetazoa"/>
</dbReference>
<dbReference type="EMBL" id="CH916367">
    <property type="protein sequence ID" value="EDW01242.1"/>
    <property type="molecule type" value="Genomic_DNA"/>
</dbReference>
<dbReference type="GO" id="GO:0016239">
    <property type="term" value="P:positive regulation of macroautophagy"/>
    <property type="evidence" value="ECO:0007669"/>
    <property type="project" value="EnsemblMetazoa"/>
</dbReference>
<dbReference type="Pfam" id="PF15009">
    <property type="entry name" value="STING_LBD"/>
    <property type="match status" value="1"/>
</dbReference>
<evidence type="ECO:0000256" key="3">
    <source>
        <dbReference type="ARBA" id="ARBA00022989"/>
    </source>
</evidence>
<reference evidence="7 9" key="1">
    <citation type="journal article" date="2007" name="Nature">
        <title>Evolution of genes and genomes on the Drosophila phylogeny.</title>
        <authorList>
            <consortium name="Drosophila 12 Genomes Consortium"/>
            <person name="Clark A.G."/>
            <person name="Eisen M.B."/>
            <person name="Smith D.R."/>
            <person name="Bergman C.M."/>
            <person name="Oliver B."/>
            <person name="Markow T.A."/>
            <person name="Kaufman T.C."/>
            <person name="Kellis M."/>
            <person name="Gelbart W."/>
            <person name="Iyer V.N."/>
            <person name="Pollard D.A."/>
            <person name="Sackton T.B."/>
            <person name="Larracuente A.M."/>
            <person name="Singh N.D."/>
            <person name="Abad J.P."/>
            <person name="Abt D.N."/>
            <person name="Adryan B."/>
            <person name="Aguade M."/>
            <person name="Akashi H."/>
            <person name="Anderson W.W."/>
            <person name="Aquadro C.F."/>
            <person name="Ardell D.H."/>
            <person name="Arguello R."/>
            <person name="Artieri C.G."/>
            <person name="Barbash D.A."/>
            <person name="Barker D."/>
            <person name="Barsanti P."/>
            <person name="Batterham P."/>
            <person name="Batzoglou S."/>
            <person name="Begun D."/>
            <person name="Bhutkar A."/>
            <person name="Blanco E."/>
            <person name="Bosak S.A."/>
            <person name="Bradley R.K."/>
            <person name="Brand A.D."/>
            <person name="Brent M.R."/>
            <person name="Brooks A.N."/>
            <person name="Brown R.H."/>
            <person name="Butlin R.K."/>
            <person name="Caggese C."/>
            <person name="Calvi B.R."/>
            <person name="Bernardo de Carvalho A."/>
            <person name="Caspi A."/>
            <person name="Castrezana S."/>
            <person name="Celniker S.E."/>
            <person name="Chang J.L."/>
            <person name="Chapple C."/>
            <person name="Chatterji S."/>
            <person name="Chinwalla A."/>
            <person name="Civetta A."/>
            <person name="Clifton S.W."/>
            <person name="Comeron J.M."/>
            <person name="Costello J.C."/>
            <person name="Coyne J.A."/>
            <person name="Daub J."/>
            <person name="David R.G."/>
            <person name="Delcher A.L."/>
            <person name="Delehaunty K."/>
            <person name="Do C.B."/>
            <person name="Ebling H."/>
            <person name="Edwards K."/>
            <person name="Eickbush T."/>
            <person name="Evans J.D."/>
            <person name="Filipski A."/>
            <person name="Findeiss S."/>
            <person name="Freyhult E."/>
            <person name="Fulton L."/>
            <person name="Fulton R."/>
            <person name="Garcia A.C."/>
            <person name="Gardiner A."/>
            <person name="Garfield D.A."/>
            <person name="Garvin B.E."/>
            <person name="Gibson G."/>
            <person name="Gilbert D."/>
            <person name="Gnerre S."/>
            <person name="Godfrey J."/>
            <person name="Good R."/>
            <person name="Gotea V."/>
            <person name="Gravely B."/>
            <person name="Greenberg A.J."/>
            <person name="Griffiths-Jones S."/>
            <person name="Gross S."/>
            <person name="Guigo R."/>
            <person name="Gustafson E.A."/>
            <person name="Haerty W."/>
            <person name="Hahn M.W."/>
            <person name="Halligan D.L."/>
            <person name="Halpern A.L."/>
            <person name="Halter G.M."/>
            <person name="Han M.V."/>
            <person name="Heger A."/>
            <person name="Hillier L."/>
            <person name="Hinrichs A.S."/>
            <person name="Holmes I."/>
            <person name="Hoskins R.A."/>
            <person name="Hubisz M.J."/>
            <person name="Hultmark D."/>
            <person name="Huntley M.A."/>
            <person name="Jaffe D.B."/>
            <person name="Jagadeeshan S."/>
            <person name="Jeck W.R."/>
            <person name="Johnson J."/>
            <person name="Jones C.D."/>
            <person name="Jordan W.C."/>
            <person name="Karpen G.H."/>
            <person name="Kataoka E."/>
            <person name="Keightley P.D."/>
            <person name="Kheradpour P."/>
            <person name="Kirkness E.F."/>
            <person name="Koerich L.B."/>
            <person name="Kristiansen K."/>
            <person name="Kudrna D."/>
            <person name="Kulathinal R.J."/>
            <person name="Kumar S."/>
            <person name="Kwok R."/>
            <person name="Lander E."/>
            <person name="Langley C.H."/>
            <person name="Lapoint R."/>
            <person name="Lazzaro B.P."/>
            <person name="Lee S.J."/>
            <person name="Levesque L."/>
            <person name="Li R."/>
            <person name="Lin C.F."/>
            <person name="Lin M.F."/>
            <person name="Lindblad-Toh K."/>
            <person name="Llopart A."/>
            <person name="Long M."/>
            <person name="Low L."/>
            <person name="Lozovsky E."/>
            <person name="Lu J."/>
            <person name="Luo M."/>
            <person name="Machado C.A."/>
            <person name="Makalowski W."/>
            <person name="Marzo M."/>
            <person name="Matsuda M."/>
            <person name="Matzkin L."/>
            <person name="McAllister B."/>
            <person name="McBride C.S."/>
            <person name="McKernan B."/>
            <person name="McKernan K."/>
            <person name="Mendez-Lago M."/>
            <person name="Minx P."/>
            <person name="Mollenhauer M.U."/>
            <person name="Montooth K."/>
            <person name="Mount S.M."/>
            <person name="Mu X."/>
            <person name="Myers E."/>
            <person name="Negre B."/>
            <person name="Newfeld S."/>
            <person name="Nielsen R."/>
            <person name="Noor M.A."/>
            <person name="O'Grady P."/>
            <person name="Pachter L."/>
            <person name="Papaceit M."/>
            <person name="Parisi M.J."/>
            <person name="Parisi M."/>
            <person name="Parts L."/>
            <person name="Pedersen J.S."/>
            <person name="Pesole G."/>
            <person name="Phillippy A.M."/>
            <person name="Ponting C.P."/>
            <person name="Pop M."/>
            <person name="Porcelli D."/>
            <person name="Powell J.R."/>
            <person name="Prohaska S."/>
            <person name="Pruitt K."/>
            <person name="Puig M."/>
            <person name="Quesneville H."/>
            <person name="Ram K.R."/>
            <person name="Rand D."/>
            <person name="Rasmussen M.D."/>
            <person name="Reed L.K."/>
            <person name="Reenan R."/>
            <person name="Reily A."/>
            <person name="Remington K.A."/>
            <person name="Rieger T.T."/>
            <person name="Ritchie M.G."/>
            <person name="Robin C."/>
            <person name="Rogers Y.H."/>
            <person name="Rohde C."/>
            <person name="Rozas J."/>
            <person name="Rubenfield M.J."/>
            <person name="Ruiz A."/>
            <person name="Russo S."/>
            <person name="Salzberg S.L."/>
            <person name="Sanchez-Gracia A."/>
            <person name="Saranga D.J."/>
            <person name="Sato H."/>
            <person name="Schaeffer S.W."/>
            <person name="Schatz M.C."/>
            <person name="Schlenke T."/>
            <person name="Schwartz R."/>
            <person name="Segarra C."/>
            <person name="Singh R.S."/>
            <person name="Sirot L."/>
            <person name="Sirota M."/>
            <person name="Sisneros N.B."/>
            <person name="Smith C.D."/>
            <person name="Smith T.F."/>
            <person name="Spieth J."/>
            <person name="Stage D.E."/>
            <person name="Stark A."/>
            <person name="Stephan W."/>
            <person name="Strausberg R.L."/>
            <person name="Strempel S."/>
            <person name="Sturgill D."/>
            <person name="Sutton G."/>
            <person name="Sutton G.G."/>
            <person name="Tao W."/>
            <person name="Teichmann S."/>
            <person name="Tobari Y.N."/>
            <person name="Tomimura Y."/>
            <person name="Tsolas J.M."/>
            <person name="Valente V.L."/>
            <person name="Venter E."/>
            <person name="Venter J.C."/>
            <person name="Vicario S."/>
            <person name="Vieira F.G."/>
            <person name="Vilella A.J."/>
            <person name="Villasante A."/>
            <person name="Walenz B."/>
            <person name="Wang J."/>
            <person name="Wasserman M."/>
            <person name="Watts T."/>
            <person name="Wilson D."/>
            <person name="Wilson R.K."/>
            <person name="Wing R.A."/>
            <person name="Wolfner M.F."/>
            <person name="Wong A."/>
            <person name="Wong G.K."/>
            <person name="Wu C.I."/>
            <person name="Wu G."/>
            <person name="Yamamoto D."/>
            <person name="Yang H.P."/>
            <person name="Yang S.P."/>
            <person name="Yorke J.A."/>
            <person name="Yoshida K."/>
            <person name="Zdobnov E."/>
            <person name="Zhang P."/>
            <person name="Zhang Y."/>
            <person name="Zimin A.V."/>
            <person name="Baldwin J."/>
            <person name="Abdouelleil A."/>
            <person name="Abdulkadir J."/>
            <person name="Abebe A."/>
            <person name="Abera B."/>
            <person name="Abreu J."/>
            <person name="Acer S.C."/>
            <person name="Aftuck L."/>
            <person name="Alexander A."/>
            <person name="An P."/>
            <person name="Anderson E."/>
            <person name="Anderson S."/>
            <person name="Arachi H."/>
            <person name="Azer M."/>
            <person name="Bachantsang P."/>
            <person name="Barry A."/>
            <person name="Bayul T."/>
            <person name="Berlin A."/>
            <person name="Bessette D."/>
            <person name="Bloom T."/>
            <person name="Blye J."/>
            <person name="Boguslavskiy L."/>
            <person name="Bonnet C."/>
            <person name="Boukhgalter B."/>
            <person name="Bourzgui I."/>
            <person name="Brown A."/>
            <person name="Cahill P."/>
            <person name="Channer S."/>
            <person name="Cheshatsang Y."/>
            <person name="Chuda L."/>
            <person name="Citroen M."/>
            <person name="Collymore A."/>
            <person name="Cooke P."/>
            <person name="Costello M."/>
            <person name="D'Aco K."/>
            <person name="Daza R."/>
            <person name="De Haan G."/>
            <person name="DeGray S."/>
            <person name="DeMaso C."/>
            <person name="Dhargay N."/>
            <person name="Dooley K."/>
            <person name="Dooley E."/>
            <person name="Doricent M."/>
            <person name="Dorje P."/>
            <person name="Dorjee K."/>
            <person name="Dupes A."/>
            <person name="Elong R."/>
            <person name="Falk J."/>
            <person name="Farina A."/>
            <person name="Faro S."/>
            <person name="Ferguson D."/>
            <person name="Fisher S."/>
            <person name="Foley C.D."/>
            <person name="Franke A."/>
            <person name="Friedrich D."/>
            <person name="Gadbois L."/>
            <person name="Gearin G."/>
            <person name="Gearin C.R."/>
            <person name="Giannoukos G."/>
            <person name="Goode T."/>
            <person name="Graham J."/>
            <person name="Grandbois E."/>
            <person name="Grewal S."/>
            <person name="Gyaltsen K."/>
            <person name="Hafez N."/>
            <person name="Hagos B."/>
            <person name="Hall J."/>
            <person name="Henson C."/>
            <person name="Hollinger A."/>
            <person name="Honan T."/>
            <person name="Huard M.D."/>
            <person name="Hughes L."/>
            <person name="Hurhula B."/>
            <person name="Husby M.E."/>
            <person name="Kamat A."/>
            <person name="Kanga B."/>
            <person name="Kashin S."/>
            <person name="Khazanovich D."/>
            <person name="Kisner P."/>
            <person name="Lance K."/>
            <person name="Lara M."/>
            <person name="Lee W."/>
            <person name="Lennon N."/>
            <person name="Letendre F."/>
            <person name="LeVine R."/>
            <person name="Lipovsky A."/>
            <person name="Liu X."/>
            <person name="Liu J."/>
            <person name="Liu S."/>
            <person name="Lokyitsang T."/>
            <person name="Lokyitsang Y."/>
            <person name="Lubonja R."/>
            <person name="Lui A."/>
            <person name="MacDonald P."/>
            <person name="Magnisalis V."/>
            <person name="Maru K."/>
            <person name="Matthews C."/>
            <person name="McCusker W."/>
            <person name="McDonough S."/>
            <person name="Mehta T."/>
            <person name="Meldrim J."/>
            <person name="Meneus L."/>
            <person name="Mihai O."/>
            <person name="Mihalev A."/>
            <person name="Mihova T."/>
            <person name="Mittelman R."/>
            <person name="Mlenga V."/>
            <person name="Montmayeur A."/>
            <person name="Mulrain L."/>
            <person name="Navidi A."/>
            <person name="Naylor J."/>
            <person name="Negash T."/>
            <person name="Nguyen T."/>
            <person name="Nguyen N."/>
            <person name="Nicol R."/>
            <person name="Norbu C."/>
            <person name="Norbu N."/>
            <person name="Novod N."/>
            <person name="O'Neill B."/>
            <person name="Osman S."/>
            <person name="Markiewicz E."/>
            <person name="Oyono O.L."/>
            <person name="Patti C."/>
            <person name="Phunkhang P."/>
            <person name="Pierre F."/>
            <person name="Priest M."/>
            <person name="Raghuraman S."/>
            <person name="Rege F."/>
            <person name="Reyes R."/>
            <person name="Rise C."/>
            <person name="Rogov P."/>
            <person name="Ross K."/>
            <person name="Ryan E."/>
            <person name="Settipalli S."/>
            <person name="Shea T."/>
            <person name="Sherpa N."/>
            <person name="Shi L."/>
            <person name="Shih D."/>
            <person name="Sparrow T."/>
            <person name="Spaulding J."/>
            <person name="Stalker J."/>
            <person name="Stange-Thomann N."/>
            <person name="Stavropoulos S."/>
            <person name="Stone C."/>
            <person name="Strader C."/>
            <person name="Tesfaye S."/>
            <person name="Thomson T."/>
            <person name="Thoulutsang Y."/>
            <person name="Thoulutsang D."/>
            <person name="Topham K."/>
            <person name="Topping I."/>
            <person name="Tsamla T."/>
            <person name="Vassiliev H."/>
            <person name="Vo A."/>
            <person name="Wangchuk T."/>
            <person name="Wangdi T."/>
            <person name="Weiand M."/>
            <person name="Wilkinson J."/>
            <person name="Wilson A."/>
            <person name="Yadav S."/>
            <person name="Young G."/>
            <person name="Yu Q."/>
            <person name="Zembek L."/>
            <person name="Zhong D."/>
            <person name="Zimmer A."/>
            <person name="Zwirko Z."/>
            <person name="Jaffe D.B."/>
            <person name="Alvarez P."/>
            <person name="Brockman W."/>
            <person name="Butler J."/>
            <person name="Chin C."/>
            <person name="Gnerre S."/>
            <person name="Grabherr M."/>
            <person name="Kleber M."/>
            <person name="Mauceli E."/>
            <person name="MacCallum I."/>
        </authorList>
    </citation>
    <scope>NUCLEOTIDE SEQUENCE [LARGE SCALE GENOMIC DNA]</scope>
    <source>
        <strain evidence="7">TSC#15287-2541.00</strain>
        <strain evidence="9">Tucson 15287-2541.00</strain>
    </source>
</reference>
<comment type="subcellular location">
    <subcellularLocation>
        <location evidence="1">Membrane</location>
        <topology evidence="1">Multi-pass membrane protein</topology>
    </subcellularLocation>
</comment>
<feature type="domain" description="STING transmembrane" evidence="6">
    <location>
        <begin position="6"/>
        <end position="120"/>
    </location>
</feature>
<dbReference type="InterPro" id="IPR033952">
    <property type="entry name" value="STING_C"/>
</dbReference>
<dbReference type="GO" id="GO:0061507">
    <property type="term" value="F:2',3'-cyclic GMP-AMP binding"/>
    <property type="evidence" value="ECO:0007669"/>
    <property type="project" value="EnsemblMetazoa"/>
</dbReference>
<dbReference type="GO" id="GO:0098586">
    <property type="term" value="P:cellular response to virus"/>
    <property type="evidence" value="ECO:0007669"/>
    <property type="project" value="EnsemblMetazoa"/>
</dbReference>
<evidence type="ECO:0000256" key="2">
    <source>
        <dbReference type="ARBA" id="ARBA00022692"/>
    </source>
</evidence>
<dbReference type="EMBL" id="CH919640">
    <property type="protein sequence ID" value="EDW04563.1"/>
    <property type="molecule type" value="Genomic_DNA"/>
</dbReference>
<dbReference type="GO" id="GO:0005776">
    <property type="term" value="C:autophagosome"/>
    <property type="evidence" value="ECO:0007669"/>
    <property type="project" value="TreeGrafter"/>
</dbReference>
<name>B4J8A5_DROGR</name>
<dbReference type="InterPro" id="IPR029158">
    <property type="entry name" value="STING"/>
</dbReference>
<reference evidence="7" key="2">
    <citation type="journal article" date="2008" name="Bioinformatics">
        <title>Assembly reconciliation.</title>
        <authorList>
            <person name="Zimin A.V."/>
            <person name="Smith D.R."/>
            <person name="Sutton G."/>
            <person name="Yorke J.A."/>
        </authorList>
    </citation>
    <scope>NUCLEOTIDE SEQUENCE</scope>
    <source>
        <strain evidence="7">TSC#15287-2541.00</strain>
    </source>
</reference>
<keyword evidence="4" id="KW-0472">Membrane</keyword>
<evidence type="ECO:0000259" key="6">
    <source>
        <dbReference type="Pfam" id="PF23417"/>
    </source>
</evidence>
<dbReference type="OMA" id="SATWQMK"/>
<dbReference type="InterPro" id="IPR055434">
    <property type="entry name" value="STING_TM"/>
</dbReference>
<dbReference type="CTD" id="36016"/>
<dbReference type="GO" id="GO:0140367">
    <property type="term" value="P:antibacterial innate immune response"/>
    <property type="evidence" value="ECO:0007669"/>
    <property type="project" value="EnsemblMetazoa"/>
</dbReference>
<dbReference type="CDD" id="cd12146">
    <property type="entry name" value="STING_C"/>
    <property type="match status" value="1"/>
</dbReference>
<dbReference type="GO" id="GO:0032481">
    <property type="term" value="P:positive regulation of type I interferon production"/>
    <property type="evidence" value="ECO:0007669"/>
    <property type="project" value="InterPro"/>
</dbReference>
<dbReference type="OrthoDB" id="6053839at2759"/>
<dbReference type="GeneID" id="6561109"/>
<dbReference type="PANTHER" id="PTHR34339">
    <property type="entry name" value="STIMULATOR OF INTERFERON GENES PROTEIN"/>
    <property type="match status" value="1"/>
</dbReference>
<accession>B4J8A5</accession>
<dbReference type="GO" id="GO:0000045">
    <property type="term" value="P:autophagosome assembly"/>
    <property type="evidence" value="ECO:0007669"/>
    <property type="project" value="TreeGrafter"/>
</dbReference>
<dbReference type="Pfam" id="PF23417">
    <property type="entry name" value="STING_TM"/>
    <property type="match status" value="1"/>
</dbReference>
<dbReference type="GO" id="GO:0140374">
    <property type="term" value="P:antiviral innate immune response"/>
    <property type="evidence" value="ECO:0007669"/>
    <property type="project" value="EnsemblMetazoa"/>
</dbReference>
<proteinExistence type="predicted"/>
<gene>
    <name evidence="7" type="primary">Dgri\GH20561</name>
    <name evidence="8" type="synonym">Dgri\GH23281</name>
    <name evidence="7" type="ORF">Dgri_GH20561</name>
    <name evidence="8" type="ORF">Dgri_GH23281</name>
    <name evidence="7" type="ORF">GH20561</name>
    <name evidence="7" type="ORF">GH23281</name>
</gene>
<keyword evidence="3" id="KW-1133">Transmembrane helix</keyword>